<dbReference type="InterPro" id="IPR058148">
    <property type="entry name" value="M949_RS01915-like_dom"/>
</dbReference>
<protein>
    <recommendedName>
        <fullName evidence="4">Lipoprotein</fullName>
    </recommendedName>
</protein>
<name>A0A4S2CTT7_STEMA</name>
<accession>A0A4S2CTT7</accession>
<sequence length="243" mass="25517">MRLRTPLLPALACVALLAACKGPPTDPATPAPLPAAGAATPSAPAATPLVHLAEIDAATLQALGVSAPLKTVHFRDRDGEGLLVLDRIDSQAPDADSGEAMDVALLTATLYRRADTATSFVERWRSEHRTECPGLDLEAAYFLDNAEATDLDGDGVAELTLPSHAFCGGGVDPHQIVIELRRGDDRYRVEGESLVVIDGEAPFGGERADSPSYAAAPAAFRQHLDTVWQAVHTLPGRESDGGP</sequence>
<dbReference type="NCBIfam" id="NF046077">
    <property type="entry name" value="LPS_M949_RS01915"/>
    <property type="match status" value="1"/>
</dbReference>
<dbReference type="AlphaFoldDB" id="A0A4S2CTT7"/>
<keyword evidence="1" id="KW-0732">Signal</keyword>
<organism evidence="2 3">
    <name type="scientific">Stenotrophomonas maltophilia</name>
    <name type="common">Pseudomonas maltophilia</name>
    <name type="synonym">Xanthomonas maltophilia</name>
    <dbReference type="NCBI Taxonomy" id="40324"/>
    <lineage>
        <taxon>Bacteria</taxon>
        <taxon>Pseudomonadati</taxon>
        <taxon>Pseudomonadota</taxon>
        <taxon>Gammaproteobacteria</taxon>
        <taxon>Lysobacterales</taxon>
        <taxon>Lysobacteraceae</taxon>
        <taxon>Stenotrophomonas</taxon>
        <taxon>Stenotrophomonas maltophilia group</taxon>
    </lineage>
</organism>
<evidence type="ECO:0008006" key="4">
    <source>
        <dbReference type="Google" id="ProtNLM"/>
    </source>
</evidence>
<comment type="caution">
    <text evidence="2">The sequence shown here is derived from an EMBL/GenBank/DDBJ whole genome shotgun (WGS) entry which is preliminary data.</text>
</comment>
<evidence type="ECO:0000313" key="3">
    <source>
        <dbReference type="Proteomes" id="UP000306631"/>
    </source>
</evidence>
<dbReference type="RefSeq" id="WP_136006898.1">
    <property type="nucleotide sequence ID" value="NZ_SRYW01000022.1"/>
</dbReference>
<proteinExistence type="predicted"/>
<dbReference type="PROSITE" id="PS51257">
    <property type="entry name" value="PROKAR_LIPOPROTEIN"/>
    <property type="match status" value="1"/>
</dbReference>
<evidence type="ECO:0000313" key="2">
    <source>
        <dbReference type="EMBL" id="TGY31841.1"/>
    </source>
</evidence>
<gene>
    <name evidence="2" type="ORF">E5352_17885</name>
</gene>
<evidence type="ECO:0000256" key="1">
    <source>
        <dbReference type="SAM" id="SignalP"/>
    </source>
</evidence>
<reference evidence="2 3" key="1">
    <citation type="submission" date="2019-04" db="EMBL/GenBank/DDBJ databases">
        <title>Microbes associate with the intestines of laboratory mice.</title>
        <authorList>
            <person name="Navarre W."/>
            <person name="Wong E."/>
            <person name="Huang K."/>
            <person name="Tropini C."/>
            <person name="Ng K."/>
            <person name="Yu B."/>
        </authorList>
    </citation>
    <scope>NUCLEOTIDE SEQUENCE [LARGE SCALE GENOMIC DNA]</scope>
    <source>
        <strain evidence="2 3">NM62_B4-13</strain>
    </source>
</reference>
<dbReference type="OrthoDB" id="7004036at2"/>
<feature type="chain" id="PRO_5020860362" description="Lipoprotein" evidence="1">
    <location>
        <begin position="19"/>
        <end position="243"/>
    </location>
</feature>
<dbReference type="Proteomes" id="UP000306631">
    <property type="component" value="Unassembled WGS sequence"/>
</dbReference>
<dbReference type="EMBL" id="SRYW01000022">
    <property type="protein sequence ID" value="TGY31841.1"/>
    <property type="molecule type" value="Genomic_DNA"/>
</dbReference>
<feature type="signal peptide" evidence="1">
    <location>
        <begin position="1"/>
        <end position="18"/>
    </location>
</feature>